<sequence>MASMLEALQPHPEDHLHLRLHRARSVVLTSQELVEIRAAQRTFEGAYMRTALSQFSFALVVLKIFTSDFYPIGALLACYGAAVLLVAVYRRYEGNRQFFDREEPESSSSSSSSDASEESGSVAVGEGEGGEEREGGGDRGRARARGRNWNRVRQVVVKKKFRTSGNSVGLLVGLSLRHQAAASGKLEKSSAEYAD</sequence>
<accession>A0AAE0HRA7</accession>
<reference evidence="3" key="1">
    <citation type="journal article" date="2023" name="Mol. Phylogenet. Evol.">
        <title>Genome-scale phylogeny and comparative genomics of the fungal order Sordariales.</title>
        <authorList>
            <person name="Hensen N."/>
            <person name="Bonometti L."/>
            <person name="Westerberg I."/>
            <person name="Brannstrom I.O."/>
            <person name="Guillou S."/>
            <person name="Cros-Aarteil S."/>
            <person name="Calhoun S."/>
            <person name="Haridas S."/>
            <person name="Kuo A."/>
            <person name="Mondo S."/>
            <person name="Pangilinan J."/>
            <person name="Riley R."/>
            <person name="LaButti K."/>
            <person name="Andreopoulos B."/>
            <person name="Lipzen A."/>
            <person name="Chen C."/>
            <person name="Yan M."/>
            <person name="Daum C."/>
            <person name="Ng V."/>
            <person name="Clum A."/>
            <person name="Steindorff A."/>
            <person name="Ohm R.A."/>
            <person name="Martin F."/>
            <person name="Silar P."/>
            <person name="Natvig D.O."/>
            <person name="Lalanne C."/>
            <person name="Gautier V."/>
            <person name="Ament-Velasquez S.L."/>
            <person name="Kruys A."/>
            <person name="Hutchinson M.I."/>
            <person name="Powell A.J."/>
            <person name="Barry K."/>
            <person name="Miller A.N."/>
            <person name="Grigoriev I.V."/>
            <person name="Debuchy R."/>
            <person name="Gladieux P."/>
            <person name="Hiltunen Thoren M."/>
            <person name="Johannesson H."/>
        </authorList>
    </citation>
    <scope>NUCLEOTIDE SEQUENCE</scope>
    <source>
        <strain evidence="3">CBS 168.71</strain>
    </source>
</reference>
<feature type="compositionally biased region" description="Low complexity" evidence="1">
    <location>
        <begin position="106"/>
        <end position="125"/>
    </location>
</feature>
<keyword evidence="2" id="KW-0812">Transmembrane</keyword>
<evidence type="ECO:0000313" key="3">
    <source>
        <dbReference type="EMBL" id="KAK3300972.1"/>
    </source>
</evidence>
<keyword evidence="2" id="KW-0472">Membrane</keyword>
<keyword evidence="4" id="KW-1185">Reference proteome</keyword>
<feature type="region of interest" description="Disordered" evidence="1">
    <location>
        <begin position="100"/>
        <end position="146"/>
    </location>
</feature>
<evidence type="ECO:0000256" key="1">
    <source>
        <dbReference type="SAM" id="MobiDB-lite"/>
    </source>
</evidence>
<dbReference type="EMBL" id="JAUEPN010000001">
    <property type="protein sequence ID" value="KAK3300972.1"/>
    <property type="molecule type" value="Genomic_DNA"/>
</dbReference>
<evidence type="ECO:0008006" key="5">
    <source>
        <dbReference type="Google" id="ProtNLM"/>
    </source>
</evidence>
<proteinExistence type="predicted"/>
<dbReference type="PANTHER" id="PTHR38646:SF1">
    <property type="entry name" value="DUF202 DOMAIN-CONTAINING PROTEIN"/>
    <property type="match status" value="1"/>
</dbReference>
<dbReference type="AlphaFoldDB" id="A0AAE0HRA7"/>
<gene>
    <name evidence="3" type="ORF">B0H64DRAFT_438094</name>
</gene>
<organism evidence="3 4">
    <name type="scientific">Chaetomium fimeti</name>
    <dbReference type="NCBI Taxonomy" id="1854472"/>
    <lineage>
        <taxon>Eukaryota</taxon>
        <taxon>Fungi</taxon>
        <taxon>Dikarya</taxon>
        <taxon>Ascomycota</taxon>
        <taxon>Pezizomycotina</taxon>
        <taxon>Sordariomycetes</taxon>
        <taxon>Sordariomycetidae</taxon>
        <taxon>Sordariales</taxon>
        <taxon>Chaetomiaceae</taxon>
        <taxon>Chaetomium</taxon>
    </lineage>
</organism>
<keyword evidence="2" id="KW-1133">Transmembrane helix</keyword>
<evidence type="ECO:0000313" key="4">
    <source>
        <dbReference type="Proteomes" id="UP001278766"/>
    </source>
</evidence>
<evidence type="ECO:0000256" key="2">
    <source>
        <dbReference type="SAM" id="Phobius"/>
    </source>
</evidence>
<feature type="compositionally biased region" description="Basic and acidic residues" evidence="1">
    <location>
        <begin position="130"/>
        <end position="141"/>
    </location>
</feature>
<comment type="caution">
    <text evidence="3">The sequence shown here is derived from an EMBL/GenBank/DDBJ whole genome shotgun (WGS) entry which is preliminary data.</text>
</comment>
<feature type="transmembrane region" description="Helical" evidence="2">
    <location>
        <begin position="71"/>
        <end position="89"/>
    </location>
</feature>
<name>A0AAE0HRA7_9PEZI</name>
<dbReference type="GeneID" id="87843265"/>
<reference evidence="3" key="2">
    <citation type="submission" date="2023-06" db="EMBL/GenBank/DDBJ databases">
        <authorList>
            <consortium name="Lawrence Berkeley National Laboratory"/>
            <person name="Haridas S."/>
            <person name="Hensen N."/>
            <person name="Bonometti L."/>
            <person name="Westerberg I."/>
            <person name="Brannstrom I.O."/>
            <person name="Guillou S."/>
            <person name="Cros-Aarteil S."/>
            <person name="Calhoun S."/>
            <person name="Kuo A."/>
            <person name="Mondo S."/>
            <person name="Pangilinan J."/>
            <person name="Riley R."/>
            <person name="Labutti K."/>
            <person name="Andreopoulos B."/>
            <person name="Lipzen A."/>
            <person name="Chen C."/>
            <person name="Yanf M."/>
            <person name="Daum C."/>
            <person name="Ng V."/>
            <person name="Clum A."/>
            <person name="Steindorff A."/>
            <person name="Ohm R."/>
            <person name="Martin F."/>
            <person name="Silar P."/>
            <person name="Natvig D."/>
            <person name="Lalanne C."/>
            <person name="Gautier V."/>
            <person name="Ament-Velasquez S.L."/>
            <person name="Kruys A."/>
            <person name="Hutchinson M.I."/>
            <person name="Powell A.J."/>
            <person name="Barry K."/>
            <person name="Miller A.N."/>
            <person name="Grigoriev I.V."/>
            <person name="Debuchy R."/>
            <person name="Gladieux P."/>
            <person name="Thoren M.H."/>
            <person name="Johannesson H."/>
        </authorList>
    </citation>
    <scope>NUCLEOTIDE SEQUENCE</scope>
    <source>
        <strain evidence="3">CBS 168.71</strain>
    </source>
</reference>
<protein>
    <recommendedName>
        <fullName evidence="5">DUF202 domain-containing protein</fullName>
    </recommendedName>
</protein>
<dbReference type="PANTHER" id="PTHR38646">
    <property type="entry name" value="YALI0F00814P"/>
    <property type="match status" value="1"/>
</dbReference>
<dbReference type="Proteomes" id="UP001278766">
    <property type="component" value="Unassembled WGS sequence"/>
</dbReference>
<dbReference type="RefSeq" id="XP_062664486.1">
    <property type="nucleotide sequence ID" value="XM_062806317.1"/>
</dbReference>